<dbReference type="InterPro" id="IPR011992">
    <property type="entry name" value="EF-hand-dom_pair"/>
</dbReference>
<reference evidence="5" key="1">
    <citation type="submission" date="2021-01" db="EMBL/GenBank/DDBJ databases">
        <authorList>
            <person name="Corre E."/>
            <person name="Pelletier E."/>
            <person name="Niang G."/>
            <person name="Scheremetjew M."/>
            <person name="Finn R."/>
            <person name="Kale V."/>
            <person name="Holt S."/>
            <person name="Cochrane G."/>
            <person name="Meng A."/>
            <person name="Brown T."/>
            <person name="Cohen L."/>
        </authorList>
    </citation>
    <scope>NUCLEOTIDE SEQUENCE</scope>
    <source>
        <strain evidence="5">CCMP1756</strain>
    </source>
</reference>
<feature type="domain" description="EF-hand" evidence="4">
    <location>
        <begin position="677"/>
        <end position="712"/>
    </location>
</feature>
<name>A0A7S4A2V9_9STRA</name>
<dbReference type="GO" id="GO:0005509">
    <property type="term" value="F:calcium ion binding"/>
    <property type="evidence" value="ECO:0007669"/>
    <property type="project" value="InterPro"/>
</dbReference>
<dbReference type="InterPro" id="IPR002048">
    <property type="entry name" value="EF_hand_dom"/>
</dbReference>
<feature type="region of interest" description="Disordered" evidence="3">
    <location>
        <begin position="2278"/>
        <end position="2301"/>
    </location>
</feature>
<protein>
    <recommendedName>
        <fullName evidence="4">EF-hand domain-containing protein</fullName>
    </recommendedName>
</protein>
<dbReference type="Gene3D" id="3.40.50.300">
    <property type="entry name" value="P-loop containing nucleotide triphosphate hydrolases"/>
    <property type="match status" value="1"/>
</dbReference>
<organism evidence="5">
    <name type="scientific">Pelagomonas calceolata</name>
    <dbReference type="NCBI Taxonomy" id="35677"/>
    <lineage>
        <taxon>Eukaryota</taxon>
        <taxon>Sar</taxon>
        <taxon>Stramenopiles</taxon>
        <taxon>Ochrophyta</taxon>
        <taxon>Pelagophyceae</taxon>
        <taxon>Pelagomonadales</taxon>
        <taxon>Pelagomonadaceae</taxon>
        <taxon>Pelagomonas</taxon>
    </lineage>
</organism>
<proteinExistence type="predicted"/>
<evidence type="ECO:0000313" key="5">
    <source>
        <dbReference type="EMBL" id="CAE0701856.1"/>
    </source>
</evidence>
<dbReference type="InterPro" id="IPR027417">
    <property type="entry name" value="P-loop_NTPase"/>
</dbReference>
<feature type="region of interest" description="Disordered" evidence="3">
    <location>
        <begin position="393"/>
        <end position="412"/>
    </location>
</feature>
<dbReference type="SUPFAM" id="SSF52540">
    <property type="entry name" value="P-loop containing nucleoside triphosphate hydrolases"/>
    <property type="match status" value="1"/>
</dbReference>
<dbReference type="EMBL" id="CAKKNE010000002">
    <property type="protein sequence ID" value="CAH0369357.1"/>
    <property type="molecule type" value="Genomic_DNA"/>
</dbReference>
<feature type="compositionally biased region" description="Polar residues" evidence="3">
    <location>
        <begin position="301"/>
        <end position="310"/>
    </location>
</feature>
<feature type="compositionally biased region" description="Basic and acidic residues" evidence="3">
    <location>
        <begin position="393"/>
        <end position="408"/>
    </location>
</feature>
<feature type="region of interest" description="Disordered" evidence="3">
    <location>
        <begin position="2170"/>
        <end position="2215"/>
    </location>
</feature>
<dbReference type="PROSITE" id="PS00018">
    <property type="entry name" value="EF_HAND_1"/>
    <property type="match status" value="3"/>
</dbReference>
<feature type="domain" description="EF-hand" evidence="4">
    <location>
        <begin position="733"/>
        <end position="768"/>
    </location>
</feature>
<dbReference type="InterPro" id="IPR018247">
    <property type="entry name" value="EF_Hand_1_Ca_BS"/>
</dbReference>
<keyword evidence="2" id="KW-0175">Coiled coil</keyword>
<feature type="compositionally biased region" description="Basic and acidic residues" evidence="3">
    <location>
        <begin position="2170"/>
        <end position="2201"/>
    </location>
</feature>
<dbReference type="EMBL" id="HBIW01020121">
    <property type="protein sequence ID" value="CAE0701856.1"/>
    <property type="molecule type" value="Transcribed_RNA"/>
</dbReference>
<feature type="domain" description="EF-hand" evidence="4">
    <location>
        <begin position="783"/>
        <end position="818"/>
    </location>
</feature>
<dbReference type="InterPro" id="IPR041664">
    <property type="entry name" value="AAA_16"/>
</dbReference>
<feature type="domain" description="EF-hand" evidence="4">
    <location>
        <begin position="824"/>
        <end position="859"/>
    </location>
</feature>
<evidence type="ECO:0000256" key="2">
    <source>
        <dbReference type="SAM" id="Coils"/>
    </source>
</evidence>
<dbReference type="PANTHER" id="PTHR19871:SF14">
    <property type="entry name" value="DUF4062 DOMAIN-CONTAINING PROTEIN"/>
    <property type="match status" value="1"/>
</dbReference>
<dbReference type="SUPFAM" id="SSF47473">
    <property type="entry name" value="EF-hand"/>
    <property type="match status" value="2"/>
</dbReference>
<feature type="region of interest" description="Disordered" evidence="3">
    <location>
        <begin position="570"/>
        <end position="618"/>
    </location>
</feature>
<feature type="compositionally biased region" description="Low complexity" evidence="3">
    <location>
        <begin position="2292"/>
        <end position="2301"/>
    </location>
</feature>
<feature type="compositionally biased region" description="Polar residues" evidence="3">
    <location>
        <begin position="459"/>
        <end position="476"/>
    </location>
</feature>
<feature type="region of interest" description="Disordered" evidence="3">
    <location>
        <begin position="294"/>
        <end position="320"/>
    </location>
</feature>
<evidence type="ECO:0000313" key="7">
    <source>
        <dbReference type="Proteomes" id="UP000789595"/>
    </source>
</evidence>
<dbReference type="Gene3D" id="1.10.238.10">
    <property type="entry name" value="EF-hand"/>
    <property type="match status" value="3"/>
</dbReference>
<feature type="compositionally biased region" description="Basic and acidic residues" evidence="3">
    <location>
        <begin position="987"/>
        <end position="1005"/>
    </location>
</feature>
<gene>
    <name evidence="5" type="ORF">PCAL00307_LOCUS17292</name>
    <name evidence="6" type="ORF">PECAL_2P24780</name>
</gene>
<feature type="coiled-coil region" evidence="2">
    <location>
        <begin position="1814"/>
        <end position="1841"/>
    </location>
</feature>
<feature type="region of interest" description="Disordered" evidence="3">
    <location>
        <begin position="424"/>
        <end position="480"/>
    </location>
</feature>
<evidence type="ECO:0000256" key="3">
    <source>
        <dbReference type="SAM" id="MobiDB-lite"/>
    </source>
</evidence>
<keyword evidence="1" id="KW-0106">Calcium</keyword>
<evidence type="ECO:0000259" key="4">
    <source>
        <dbReference type="PROSITE" id="PS50222"/>
    </source>
</evidence>
<sequence length="2337" mass="260679">MEQPTMKSVQSAATKDGLGGLERELHATFQASRLPARQKHEHALVAQITNACEDHSPEGVAFVMNPLVVLGPPGSGKSTIVAAWLAKRRAAEKRLIRQHPSLTPEFQFVHVVGCTRQSLLVRELLNRLVSELVQRFDLPEPRDWSPKTLAWKLPGLLEKAGAKGDVLIVIDGLNRLRNDDGEVNLAWLPQVFPPNVRVVVATTLPTGMELPDAASMLLDDDDVVLEGHAAELRRNQRRVVAELRRRRWHVARADCNETTKSSIMRTYLEWHEPDHESDDETHVSDSVFLTTTGQTLGSGSIESSTLTKPSQGPRRGALRERSQAKLDLFDAQHRALEDTPTSSLTLATFLRALVWSAARGFDVWSLQEHWLSTEKESTPEELFEHILDTWEAGHDDSEEKRERARRASNEAGVMVGRDLKRRLANVVSSSESEAESTDSEGPAAADRNSLSGRFASDHPATTGSRRSLDHVQSPTTDRVRVKGEATPCDAHAIADQKWLKVQAGCARRLDHVLEVASLVTERLLATDAQDHSFLDAFLQGVDDLEDDKEESLVSMSIPTGGASLVEEPTVVEEAPAEPPAPSPVEEAEEESDDDYGDDSYEDEEYGDDDFDDFEDEGGDFSQDISIEDYLRKVFASVDVNGDGEISTQEAVKAVRSDPEFAAMLGFDSAIQVKRSDYTKDQLEMALEQLDTDESGSVSWEEFRNAFLPPSVDEDTYQETFDEAEDPFASYLRDYETYLKAVFDQCDSNSDGQLSYQEIVNALSSDEFVEIAVDAMGFVESGVSREEFARQFLAACDWDGDRAIDWSEFREAALASALDAMHEARMEHALREVFERIDTDGSGSIDIREAVEGLRDDADFADILGFWSTHQANREDGSLDYLLDQLQALDTNQDGVISWAEFRASVFGGEEAEEPVVQETEPLPDYLLGGSKVPGLGTLLGDALALLCVARYGLLEDELWALLGDLDRERKEDLEAYEKRQADLERERLEQENELTRHSVIETDQKEESDEDLDDLEAFLSDDGAVRASEPTVFPPEVVEELPKMLAALGVLWDPVERCLVLPLESEALRTVVHQRYVAPGAERVRISLLREREAFERERNSLWGQADASHQSTLTTEEESRGGDWWHARVAAYFAARPPSRRRAEELPWHLKECRQWTPLCEALSDIHTFEVMFLGPPQMKLELASYWKLLVDGPLFLSEAAEHAQAVAHQGMTPNQIILSGLDTAHALGLTESRAKRDGHEHQAARFDVVDCYTKSIDVWHAEEKPSLHRLQECLHRIGDFLVVFSETVDPAAPFLRGNLNWERLEGIGVPKPTPCKTLESTPSIIPDDSSYNSNQDASVGLGAADDATVNSLEFLLQGAGVPNAGLVQRDRQQNFYHFWRWTWIQYVWSAMASGAAVSWAVGNIYRGVPEDESIGEEGVEESQPTNVPLDTMVGQLAVRAAKRATASLHGSSYKRSWEIKRKDPINGANLAHLTEHQFRSRARPNPLKDAPLSLRDGGFRSMARLAAGVDLDAACGPLRLGQEEYGSVQEEESLFSEDALSPDDRTINTMDRIDAQTSKGNPLTADLTLAKLHATKSPEGRKMVRLRRVANRLLPRRMRIGPTYGDGKNIHLENGAGPYSASSIRYQRRGTRFPTAAKHIEETQRAKLKALDKHTVKCLKRFGGVTEPQDLMGQIKLKEIERMTDSVARNCKDIGSLNHTSMIFPAQPFDLVLAQANAQNGMLRTECDRLVAARREKRRQLEKDEVELADMNRANDFCLTQLTRGEETLKILDDRLTNVRVALAEAAALGACYGEIVRAAQEDRPTGCAQRMEVVERQLKLAQVQAEDLIEQRRTLHERVEDDAAKRTPHYHREQQKWQAMRAVTRERNRLVLFSVNELNEKIDACIARMNPPPVEEVPVIYEEEEDKHATLNKLAIARMFKTTMAHGSAMDVLTALEDLNQKLKIAAGATDPEGVAHKLRTARELSASLEHQHHQAVAKASHLKTQLERHQQILSDMKMTGESAVPDPVVTLDDGTVATLSSTKTPDLFQADLDLEHARRTANEAQRDIASVSTGVIHLAKLLEAYTKKTPKDDPVKRLSLDRNTIRDVERGDLPDLEKVDTERAAVVRLLSRCELTIVSVREALAIAKQLGDDDDDDNGMIDACHQSPKKGHSLEGPVRLHKTQPLDHHDGPDFMHRHCDPSVRARTRRSVEKEVSKAAKRRAKADREAAKLDDMPRPIVDAPAALIVKRAMGRKAVQDAQRQANMLSRLKQGARAPLGVAVAEALRTTKDAADAEFRQSRGRKPRQLGLSTPGLPLTTRDLVKSQAAEIAAQKERERLEAAKRKRMLEMMED</sequence>
<feature type="domain" description="EF-hand" evidence="4">
    <location>
        <begin position="625"/>
        <end position="660"/>
    </location>
</feature>
<dbReference type="PANTHER" id="PTHR19871">
    <property type="entry name" value="BETA TRANSDUCIN-RELATED PROTEIN"/>
    <property type="match status" value="1"/>
</dbReference>
<dbReference type="Pfam" id="PF13202">
    <property type="entry name" value="EF-hand_5"/>
    <property type="match status" value="1"/>
</dbReference>
<dbReference type="CDD" id="cd00882">
    <property type="entry name" value="Ras_like_GTPase"/>
    <property type="match status" value="1"/>
</dbReference>
<accession>A0A7S4A2V9</accession>
<reference evidence="6" key="2">
    <citation type="submission" date="2021-11" db="EMBL/GenBank/DDBJ databases">
        <authorList>
            <consortium name="Genoscope - CEA"/>
            <person name="William W."/>
        </authorList>
    </citation>
    <scope>NUCLEOTIDE SEQUENCE</scope>
</reference>
<dbReference type="Pfam" id="PF13191">
    <property type="entry name" value="AAA_16"/>
    <property type="match status" value="1"/>
</dbReference>
<dbReference type="Pfam" id="PF13499">
    <property type="entry name" value="EF-hand_7"/>
    <property type="match status" value="2"/>
</dbReference>
<dbReference type="PROSITE" id="PS50222">
    <property type="entry name" value="EF_HAND_2"/>
    <property type="match status" value="6"/>
</dbReference>
<dbReference type="Proteomes" id="UP000789595">
    <property type="component" value="Unassembled WGS sequence"/>
</dbReference>
<dbReference type="SMART" id="SM00054">
    <property type="entry name" value="EFh"/>
    <property type="match status" value="5"/>
</dbReference>
<feature type="compositionally biased region" description="Acidic residues" evidence="3">
    <location>
        <begin position="585"/>
        <end position="618"/>
    </location>
</feature>
<feature type="domain" description="EF-hand" evidence="4">
    <location>
        <begin position="876"/>
        <end position="911"/>
    </location>
</feature>
<evidence type="ECO:0000313" key="6">
    <source>
        <dbReference type="EMBL" id="CAH0369357.1"/>
    </source>
</evidence>
<keyword evidence="7" id="KW-1185">Reference proteome</keyword>
<dbReference type="OrthoDB" id="5986190at2759"/>
<dbReference type="InterPro" id="IPR052752">
    <property type="entry name" value="NACHT-WD_repeat"/>
</dbReference>
<feature type="region of interest" description="Disordered" evidence="3">
    <location>
        <begin position="987"/>
        <end position="1011"/>
    </location>
</feature>
<evidence type="ECO:0000256" key="1">
    <source>
        <dbReference type="ARBA" id="ARBA00022837"/>
    </source>
</evidence>